<evidence type="ECO:0000256" key="5">
    <source>
        <dbReference type="ARBA" id="ARBA00010869"/>
    </source>
</evidence>
<dbReference type="InterPro" id="IPR000634">
    <property type="entry name" value="Ser/Thr_deHydtase_PyrdxlP-BS"/>
</dbReference>
<dbReference type="InterPro" id="IPR001926">
    <property type="entry name" value="TrpB-like_PALP"/>
</dbReference>
<dbReference type="AlphaFoldDB" id="A0A1V4IN69"/>
<dbReference type="PANTHER" id="PTHR48078">
    <property type="entry name" value="THREONINE DEHYDRATASE, MITOCHONDRIAL-RELATED"/>
    <property type="match status" value="1"/>
</dbReference>
<keyword evidence="12 16" id="KW-0456">Lyase</keyword>
<reference evidence="16 18" key="1">
    <citation type="submission" date="2017-03" db="EMBL/GenBank/DDBJ databases">
        <title>Genome sequence of Clostridium chromiireducens DSM 23318.</title>
        <authorList>
            <person name="Poehlein A."/>
            <person name="Daniel R."/>
        </authorList>
    </citation>
    <scope>NUCLEOTIDE SEQUENCE [LARGE SCALE GENOMIC DNA]</scope>
    <source>
        <strain evidence="16 18">DSM 23318</strain>
    </source>
</reference>
<keyword evidence="10" id="KW-0028">Amino-acid biosynthesis</keyword>
<dbReference type="InterPro" id="IPR045865">
    <property type="entry name" value="ACT-like_dom_sf"/>
</dbReference>
<comment type="pathway">
    <text evidence="3">Amino-acid biosynthesis; L-isoleucine biosynthesis; 2-oxobutanoate from L-threonine: step 1/1.</text>
</comment>
<evidence type="ECO:0000313" key="17">
    <source>
        <dbReference type="EMBL" id="RII33347.1"/>
    </source>
</evidence>
<evidence type="ECO:0000313" key="18">
    <source>
        <dbReference type="Proteomes" id="UP000191056"/>
    </source>
</evidence>
<evidence type="ECO:0000256" key="1">
    <source>
        <dbReference type="ARBA" id="ARBA00001274"/>
    </source>
</evidence>
<evidence type="ECO:0000256" key="2">
    <source>
        <dbReference type="ARBA" id="ARBA00001933"/>
    </source>
</evidence>
<keyword evidence="18" id="KW-1185">Reference proteome</keyword>
<evidence type="ECO:0000256" key="7">
    <source>
        <dbReference type="ARBA" id="ARBA00012096"/>
    </source>
</evidence>
<dbReference type="SUPFAM" id="SSF55021">
    <property type="entry name" value="ACT-like"/>
    <property type="match status" value="1"/>
</dbReference>
<dbReference type="EMBL" id="QXDJ01000004">
    <property type="protein sequence ID" value="RII33347.1"/>
    <property type="molecule type" value="Genomic_DNA"/>
</dbReference>
<comment type="function">
    <text evidence="13">Catalyzes the anaerobic formation of alpha-ketobutyrate and ammonia from threonine in a two-step reaction. The first step involved a dehydration of threonine and a production of enamine intermediates (aminocrotonate), which tautomerizes to its imine form (iminobutyrate). Both intermediates are unstable and short-lived. The second step is the nonenzymatic hydrolysis of the enamine/imine intermediates to form 2-ketobutyrate and free ammonia. In the low water environment of the cell, the second step is accelerated by RidA.</text>
</comment>
<comment type="similarity">
    <text evidence="5">Belongs to the serine/threonine dehydratase family.</text>
</comment>
<dbReference type="Gene3D" id="3.40.50.1100">
    <property type="match status" value="2"/>
</dbReference>
<dbReference type="GO" id="GO:0003941">
    <property type="term" value="F:L-serine ammonia-lyase activity"/>
    <property type="evidence" value="ECO:0007669"/>
    <property type="project" value="TreeGrafter"/>
</dbReference>
<dbReference type="PROSITE" id="PS00165">
    <property type="entry name" value="DEHYDRATASE_SER_THR"/>
    <property type="match status" value="1"/>
</dbReference>
<evidence type="ECO:0000256" key="6">
    <source>
        <dbReference type="ARBA" id="ARBA00011447"/>
    </source>
</evidence>
<dbReference type="Proteomes" id="UP000191056">
    <property type="component" value="Unassembled WGS sequence"/>
</dbReference>
<dbReference type="InterPro" id="IPR005789">
    <property type="entry name" value="Thr_deHydtase_catblc"/>
</dbReference>
<evidence type="ECO:0000256" key="11">
    <source>
        <dbReference type="ARBA" id="ARBA00022898"/>
    </source>
</evidence>
<reference evidence="17 19" key="2">
    <citation type="submission" date="2018-08" db="EMBL/GenBank/DDBJ databases">
        <title>Genome of Clostridium chromiireducens C1, DSM12136.</title>
        <authorList>
            <person name="Xing M."/>
            <person name="Wei Y."/>
            <person name="Ang E.L."/>
            <person name="Zhao H."/>
            <person name="Zhang Y."/>
        </authorList>
    </citation>
    <scope>NUCLEOTIDE SEQUENCE [LARGE SCALE GENOMIC DNA]</scope>
    <source>
        <strain evidence="17 19">C1</strain>
    </source>
</reference>
<dbReference type="GO" id="GO:0030170">
    <property type="term" value="F:pyridoxal phosphate binding"/>
    <property type="evidence" value="ECO:0007669"/>
    <property type="project" value="InterPro"/>
</dbReference>
<dbReference type="GO" id="GO:0004794">
    <property type="term" value="F:threonine deaminase activity"/>
    <property type="evidence" value="ECO:0007669"/>
    <property type="project" value="UniProtKB-EC"/>
</dbReference>
<dbReference type="UniPathway" id="UPA00052">
    <property type="reaction ID" value="UER00507"/>
</dbReference>
<keyword evidence="11" id="KW-0663">Pyridoxal phosphate</keyword>
<feature type="domain" description="ACT" evidence="15">
    <location>
        <begin position="325"/>
        <end position="406"/>
    </location>
</feature>
<evidence type="ECO:0000313" key="19">
    <source>
        <dbReference type="Proteomes" id="UP000265930"/>
    </source>
</evidence>
<protein>
    <recommendedName>
        <fullName evidence="8">L-threonine dehydratase catabolic TdcB</fullName>
        <ecNumber evidence="7">4.3.1.19</ecNumber>
    </recommendedName>
    <alternativeName>
        <fullName evidence="14">Threonine deaminase</fullName>
    </alternativeName>
</protein>
<dbReference type="FunFam" id="3.40.50.1100:FF:000005">
    <property type="entry name" value="Threonine dehydratase catabolic"/>
    <property type="match status" value="1"/>
</dbReference>
<dbReference type="Pfam" id="PF00291">
    <property type="entry name" value="PALP"/>
    <property type="match status" value="1"/>
</dbReference>
<keyword evidence="9" id="KW-0021">Allosteric enzyme</keyword>
<comment type="catalytic activity">
    <reaction evidence="1">
        <text>L-threonine = 2-oxobutanoate + NH4(+)</text>
        <dbReference type="Rhea" id="RHEA:22108"/>
        <dbReference type="ChEBI" id="CHEBI:16763"/>
        <dbReference type="ChEBI" id="CHEBI:28938"/>
        <dbReference type="ChEBI" id="CHEBI:57926"/>
        <dbReference type="EC" id="4.3.1.19"/>
    </reaction>
</comment>
<name>A0A1V4IN69_9CLOT</name>
<evidence type="ECO:0000256" key="9">
    <source>
        <dbReference type="ARBA" id="ARBA00022533"/>
    </source>
</evidence>
<evidence type="ECO:0000256" key="12">
    <source>
        <dbReference type="ARBA" id="ARBA00023239"/>
    </source>
</evidence>
<dbReference type="EMBL" id="MZGT01000030">
    <property type="protein sequence ID" value="OPJ61491.1"/>
    <property type="molecule type" value="Genomic_DNA"/>
</dbReference>
<dbReference type="RefSeq" id="WP_079440094.1">
    <property type="nucleotide sequence ID" value="NZ_JBLZIA010000002.1"/>
</dbReference>
<evidence type="ECO:0000256" key="4">
    <source>
        <dbReference type="ARBA" id="ARBA00004958"/>
    </source>
</evidence>
<evidence type="ECO:0000256" key="3">
    <source>
        <dbReference type="ARBA" id="ARBA00004810"/>
    </source>
</evidence>
<dbReference type="PROSITE" id="PS51671">
    <property type="entry name" value="ACT"/>
    <property type="match status" value="1"/>
</dbReference>
<comment type="caution">
    <text evidence="16">The sequence shown here is derived from an EMBL/GenBank/DDBJ whole genome shotgun (WGS) entry which is preliminary data.</text>
</comment>
<dbReference type="InterPro" id="IPR044561">
    <property type="entry name" value="ACT_ThrD-II-like"/>
</dbReference>
<dbReference type="InterPro" id="IPR050147">
    <property type="entry name" value="Ser/Thr_Dehydratase"/>
</dbReference>
<gene>
    <name evidence="16" type="primary">tdcB</name>
    <name evidence="16" type="ORF">CLCHR_24710</name>
    <name evidence="17" type="ORF">D2A34_16485</name>
</gene>
<evidence type="ECO:0000259" key="15">
    <source>
        <dbReference type="PROSITE" id="PS51671"/>
    </source>
</evidence>
<comment type="subunit">
    <text evidence="6">In the native structure, TdcB is in a dimeric form, whereas in the TdcB-AMP complex, it exists in a tetrameric form (dimer of dimers).</text>
</comment>
<dbReference type="CDD" id="cd01562">
    <property type="entry name" value="Thr-dehyd"/>
    <property type="match status" value="1"/>
</dbReference>
<dbReference type="OrthoDB" id="9811476at2"/>
<comment type="cofactor">
    <cofactor evidence="2">
        <name>pyridoxal 5'-phosphate</name>
        <dbReference type="ChEBI" id="CHEBI:597326"/>
    </cofactor>
</comment>
<evidence type="ECO:0000256" key="10">
    <source>
        <dbReference type="ARBA" id="ARBA00022624"/>
    </source>
</evidence>
<evidence type="ECO:0000256" key="13">
    <source>
        <dbReference type="ARBA" id="ARBA00025527"/>
    </source>
</evidence>
<keyword evidence="10" id="KW-0412">Isoleucine biosynthesis</keyword>
<evidence type="ECO:0000256" key="8">
    <source>
        <dbReference type="ARBA" id="ARBA00022248"/>
    </source>
</evidence>
<dbReference type="CDD" id="cd04886">
    <property type="entry name" value="ACT_ThrD-II-like"/>
    <property type="match status" value="1"/>
</dbReference>
<dbReference type="GO" id="GO:0006565">
    <property type="term" value="P:L-serine catabolic process"/>
    <property type="evidence" value="ECO:0007669"/>
    <property type="project" value="TreeGrafter"/>
</dbReference>
<sequence>MMTLDKFEEAYEIVQRVILKTKLVFSDYYSDITGNKVYFKPENMQKTGAYKIRGAYYKISTLSEEDRNKGLVTASAGNHAQGVAYAAKSYNTKAIIVMPTTTPLMKVNRTKAYGAEVILHGDVYDEACNYALKLAEEKGYTFIHPFDDLDVATGQGSIAMEIIKELPTVDIILVPIGGGGLATGVSTLVKLLNPNIKVIGVEPAGANCMQVSLKNGEVITLPSVDTIADGTAVKTPGSKIFPYIKQNLDEIITIEDHELIGAFLDMLENHKMLAENSGLLTVAALKHLDVKDKKIVSIISGGNMDVITFASLVQHGLIERERICTVSVLLPDKPGELTNVSKVIAEAQGNIIKLDHNQFVSINRNSAVELDITMETFGHEHKEAIIKALRNNGYDPKVINPKMIYQ</sequence>
<dbReference type="UniPathway" id="UPA00047">
    <property type="reaction ID" value="UER00054"/>
</dbReference>
<dbReference type="GO" id="GO:0009097">
    <property type="term" value="P:isoleucine biosynthetic process"/>
    <property type="evidence" value="ECO:0007669"/>
    <property type="project" value="UniProtKB-UniPathway"/>
</dbReference>
<organism evidence="16 18">
    <name type="scientific">Clostridium chromiireducens</name>
    <dbReference type="NCBI Taxonomy" id="225345"/>
    <lineage>
        <taxon>Bacteria</taxon>
        <taxon>Bacillati</taxon>
        <taxon>Bacillota</taxon>
        <taxon>Clostridia</taxon>
        <taxon>Eubacteriales</taxon>
        <taxon>Clostridiaceae</taxon>
        <taxon>Clostridium</taxon>
    </lineage>
</organism>
<dbReference type="PANTHER" id="PTHR48078:SF6">
    <property type="entry name" value="L-THREONINE DEHYDRATASE CATABOLIC TDCB"/>
    <property type="match status" value="1"/>
</dbReference>
<dbReference type="GO" id="GO:0070689">
    <property type="term" value="P:L-threonine catabolic process to propionate"/>
    <property type="evidence" value="ECO:0007669"/>
    <property type="project" value="UniProtKB-UniPathway"/>
</dbReference>
<proteinExistence type="inferred from homology"/>
<dbReference type="STRING" id="225345.CLCHR_24710"/>
<comment type="pathway">
    <text evidence="4">Amino-acid degradation; L-threonine degradation via propanoate pathway; propanoate from L-threonine: step 1/4.</text>
</comment>
<dbReference type="EC" id="4.3.1.19" evidence="7"/>
<keyword evidence="10" id="KW-0100">Branched-chain amino acid biosynthesis</keyword>
<dbReference type="Proteomes" id="UP000265930">
    <property type="component" value="Unassembled WGS sequence"/>
</dbReference>
<dbReference type="InterPro" id="IPR036052">
    <property type="entry name" value="TrpB-like_PALP_sf"/>
</dbReference>
<dbReference type="Gene3D" id="3.30.70.260">
    <property type="match status" value="1"/>
</dbReference>
<dbReference type="InterPro" id="IPR002912">
    <property type="entry name" value="ACT_dom"/>
</dbReference>
<dbReference type="NCBIfam" id="TIGR01127">
    <property type="entry name" value="ilvA_1Cterm"/>
    <property type="match status" value="1"/>
</dbReference>
<dbReference type="SUPFAM" id="SSF53686">
    <property type="entry name" value="Tryptophan synthase beta subunit-like PLP-dependent enzymes"/>
    <property type="match status" value="1"/>
</dbReference>
<evidence type="ECO:0000313" key="16">
    <source>
        <dbReference type="EMBL" id="OPJ61491.1"/>
    </source>
</evidence>
<accession>A0A1V4IN69</accession>
<evidence type="ECO:0000256" key="14">
    <source>
        <dbReference type="ARBA" id="ARBA00031427"/>
    </source>
</evidence>